<gene>
    <name evidence="2" type="ORF">LB452_00750</name>
</gene>
<keyword evidence="3" id="KW-1185">Reference proteome</keyword>
<comment type="caution">
    <text evidence="2">The sequence shown here is derived from an EMBL/GenBank/DDBJ whole genome shotgun (WGS) entry which is preliminary data.</text>
</comment>
<dbReference type="RefSeq" id="WP_224459819.1">
    <property type="nucleotide sequence ID" value="NZ_JAIQZE010000001.1"/>
</dbReference>
<name>A0ABS7XH55_9FLAO</name>
<evidence type="ECO:0000259" key="1">
    <source>
        <dbReference type="Pfam" id="PF25917"/>
    </source>
</evidence>
<organism evidence="2 3">
    <name type="scientific">Psychroflexus longus</name>
    <dbReference type="NCBI Taxonomy" id="2873596"/>
    <lineage>
        <taxon>Bacteria</taxon>
        <taxon>Pseudomonadati</taxon>
        <taxon>Bacteroidota</taxon>
        <taxon>Flavobacteriia</taxon>
        <taxon>Flavobacteriales</taxon>
        <taxon>Flavobacteriaceae</taxon>
        <taxon>Psychroflexus</taxon>
    </lineage>
</organism>
<evidence type="ECO:0000313" key="2">
    <source>
        <dbReference type="EMBL" id="MBZ9777436.1"/>
    </source>
</evidence>
<dbReference type="Pfam" id="PF25917">
    <property type="entry name" value="BSH_RND"/>
    <property type="match status" value="1"/>
</dbReference>
<dbReference type="InterPro" id="IPR058625">
    <property type="entry name" value="MdtA-like_BSH"/>
</dbReference>
<dbReference type="Proteomes" id="UP001199314">
    <property type="component" value="Unassembled WGS sequence"/>
</dbReference>
<accession>A0ABS7XH55</accession>
<dbReference type="SUPFAM" id="SSF111369">
    <property type="entry name" value="HlyD-like secretion proteins"/>
    <property type="match status" value="2"/>
</dbReference>
<evidence type="ECO:0000313" key="3">
    <source>
        <dbReference type="Proteomes" id="UP001199314"/>
    </source>
</evidence>
<dbReference type="PANTHER" id="PTHR30469:SF15">
    <property type="entry name" value="HLYD FAMILY OF SECRETION PROTEINS"/>
    <property type="match status" value="1"/>
</dbReference>
<dbReference type="Gene3D" id="2.40.30.170">
    <property type="match status" value="1"/>
</dbReference>
<proteinExistence type="predicted"/>
<dbReference type="Gene3D" id="1.10.287.470">
    <property type="entry name" value="Helix hairpin bin"/>
    <property type="match status" value="1"/>
</dbReference>
<reference evidence="3" key="1">
    <citation type="submission" date="2023-07" db="EMBL/GenBank/DDBJ databases">
        <title>Novel species isolated from saline lakes on Tibetan Plateau.</title>
        <authorList>
            <person name="Lu H."/>
        </authorList>
    </citation>
    <scope>NUCLEOTIDE SEQUENCE [LARGE SCALE GENOMIC DNA]</scope>
    <source>
        <strain evidence="3">CAK8W</strain>
    </source>
</reference>
<protein>
    <submittedName>
        <fullName evidence="2">HlyD family efflux transporter periplasmic adaptor subunit</fullName>
    </submittedName>
</protein>
<sequence>MRKIILSVLGVLVIVLAIFVAKFIIDSNVKEKPENLQLEKPVVVQTVKNRTIPVQLTTNGTVSALNKFEIFAEVEGVFLKSSKNFRAGQYYRKGELLLQINDREFTANVQSVKSSLFSSLSSIMPDLRLDYPDIYPKWKAYLDEFSMKSSTPELPEFENNKERYFITGRNILSDYYTLKNLEERLSKFNLRAPFDGVLTEALVNEGTLVRPGQKLGEFIDPSVFELMIALKQEYIKFIDVGNKVEMHPLNQDETFEGEITRINAQIDQSSQSVQVFIRFKNEDAKEGMYLEAIVTANEIENSVQIPRELIINTSEVYAVEDGLLKLITINPVHFNKEQVIVKGIPDGTKILSGVVPGAYSGMKVSIEKEESL</sequence>
<dbReference type="EMBL" id="JAIQZE010000001">
    <property type="protein sequence ID" value="MBZ9777436.1"/>
    <property type="molecule type" value="Genomic_DNA"/>
</dbReference>
<dbReference type="Gene3D" id="2.40.50.100">
    <property type="match status" value="1"/>
</dbReference>
<feature type="domain" description="Multidrug resistance protein MdtA-like barrel-sandwich hybrid" evidence="1">
    <location>
        <begin position="67"/>
        <end position="215"/>
    </location>
</feature>
<dbReference type="PANTHER" id="PTHR30469">
    <property type="entry name" value="MULTIDRUG RESISTANCE PROTEIN MDTA"/>
    <property type="match status" value="1"/>
</dbReference>